<sequence>MVITYIYIIKTSPASQPLNKCSTLRVTVGVTLVVAQGRQGELAQH</sequence>
<dbReference type="Proteomes" id="UP000021315">
    <property type="component" value="Unassembled WGS sequence"/>
</dbReference>
<protein>
    <submittedName>
        <fullName evidence="1">Uncharacterized protein</fullName>
    </submittedName>
</protein>
<comment type="caution">
    <text evidence="1">The sequence shown here is derived from an EMBL/GenBank/DDBJ whole genome shotgun (WGS) entry which is preliminary data.</text>
</comment>
<accession>A0A080M886</accession>
<dbReference type="EMBL" id="JDST02000032">
    <property type="protein sequence ID" value="KFB77186.1"/>
    <property type="molecule type" value="Genomic_DNA"/>
</dbReference>
<keyword evidence="2" id="KW-1185">Reference proteome</keyword>
<reference evidence="1" key="1">
    <citation type="submission" date="2014-02" db="EMBL/GenBank/DDBJ databases">
        <title>Expanding our view of genomic diversity in Candidatus Accumulibacter clades.</title>
        <authorList>
            <person name="Skennerton C.T."/>
            <person name="Barr J.J."/>
            <person name="Slater F.R."/>
            <person name="Bond P.L."/>
            <person name="Tyson G.W."/>
        </authorList>
    </citation>
    <scope>NUCLEOTIDE SEQUENCE [LARGE SCALE GENOMIC DNA]</scope>
</reference>
<organism evidence="1 2">
    <name type="scientific">Candidatus Accumulibacter cognatus</name>
    <dbReference type="NCBI Taxonomy" id="2954383"/>
    <lineage>
        <taxon>Bacteria</taxon>
        <taxon>Pseudomonadati</taxon>
        <taxon>Pseudomonadota</taxon>
        <taxon>Betaproteobacteria</taxon>
        <taxon>Candidatus Accumulibacter</taxon>
    </lineage>
</organism>
<dbReference type="STRING" id="1453999.AW06_001737"/>
<evidence type="ECO:0000313" key="2">
    <source>
        <dbReference type="Proteomes" id="UP000021315"/>
    </source>
</evidence>
<name>A0A080M886_9PROT</name>
<evidence type="ECO:0000313" key="1">
    <source>
        <dbReference type="EMBL" id="KFB77186.1"/>
    </source>
</evidence>
<dbReference type="AlphaFoldDB" id="A0A080M886"/>
<proteinExistence type="predicted"/>
<gene>
    <name evidence="1" type="ORF">AW06_001737</name>
</gene>